<dbReference type="PANTHER" id="PTHR16717:SF5">
    <property type="entry name" value="CYTOCHROME C OXIDASE SUBUNIT 8, ISOFORM A"/>
    <property type="match status" value="1"/>
</dbReference>
<dbReference type="Proteomes" id="UP000590868">
    <property type="component" value="Unassembled WGS sequence"/>
</dbReference>
<comment type="similarity">
    <text evidence="3">Belongs to the cytochrome c oxidase VIII family.</text>
</comment>
<dbReference type="UniPathway" id="UPA00705"/>
<dbReference type="Gene3D" id="4.10.81.10">
    <property type="entry name" value="Cytochrome c oxidase, subunit 8"/>
    <property type="match status" value="1"/>
</dbReference>
<name>A0A7L2AVA9_9GRUI</name>
<keyword evidence="8" id="KW-0496">Mitochondrion</keyword>
<evidence type="ECO:0000256" key="5">
    <source>
        <dbReference type="ARBA" id="ARBA00022792"/>
    </source>
</evidence>
<protein>
    <submittedName>
        <fullName evidence="11">COX8A oxidase</fullName>
    </submittedName>
</protein>
<comment type="pathway">
    <text evidence="2">Energy metabolism; oxidative phosphorylation.</text>
</comment>
<evidence type="ECO:0000256" key="3">
    <source>
        <dbReference type="ARBA" id="ARBA00010117"/>
    </source>
</evidence>
<feature type="non-terminal residue" evidence="11">
    <location>
        <position position="1"/>
    </location>
</feature>
<evidence type="ECO:0000256" key="10">
    <source>
        <dbReference type="SAM" id="Phobius"/>
    </source>
</evidence>
<evidence type="ECO:0000256" key="4">
    <source>
        <dbReference type="ARBA" id="ARBA00022692"/>
    </source>
</evidence>
<evidence type="ECO:0000256" key="9">
    <source>
        <dbReference type="ARBA" id="ARBA00023136"/>
    </source>
</evidence>
<dbReference type="Pfam" id="PF02285">
    <property type="entry name" value="COX8"/>
    <property type="match status" value="1"/>
</dbReference>
<accession>A0A7L2AVA9</accession>
<reference evidence="11 12" key="1">
    <citation type="submission" date="2019-09" db="EMBL/GenBank/DDBJ databases">
        <title>Bird 10,000 Genomes (B10K) Project - Family phase.</title>
        <authorList>
            <person name="Zhang G."/>
        </authorList>
    </citation>
    <scope>NUCLEOTIDE SEQUENCE [LARGE SCALE GENOMIC DNA]</scope>
    <source>
        <strain evidence="11">B10K-DU-001-55</strain>
        <tissue evidence="11">Muscle</tissue>
    </source>
</reference>
<sequence>MSLAVRFARSLLRSPARPGPARRGFLSGPPEDPVGLGGSVVGFVTMFIVCLGPAAWILSHLEDYKK</sequence>
<proteinExistence type="inferred from homology"/>
<evidence type="ECO:0000256" key="6">
    <source>
        <dbReference type="ARBA" id="ARBA00022946"/>
    </source>
</evidence>
<evidence type="ECO:0000256" key="2">
    <source>
        <dbReference type="ARBA" id="ARBA00004673"/>
    </source>
</evidence>
<dbReference type="PANTHER" id="PTHR16717">
    <property type="entry name" value="CYTOCHROME C OXIDASE POLYPEPTIDE VIII"/>
    <property type="match status" value="1"/>
</dbReference>
<keyword evidence="6" id="KW-0809">Transit peptide</keyword>
<dbReference type="OrthoDB" id="8931496at2759"/>
<evidence type="ECO:0000256" key="1">
    <source>
        <dbReference type="ARBA" id="ARBA00004434"/>
    </source>
</evidence>
<keyword evidence="4 10" id="KW-0812">Transmembrane</keyword>
<dbReference type="GO" id="GO:0006123">
    <property type="term" value="P:mitochondrial electron transport, cytochrome c to oxygen"/>
    <property type="evidence" value="ECO:0007669"/>
    <property type="project" value="InterPro"/>
</dbReference>
<keyword evidence="12" id="KW-1185">Reference proteome</keyword>
<keyword evidence="7 10" id="KW-1133">Transmembrane helix</keyword>
<comment type="caution">
    <text evidence="11">The sequence shown here is derived from an EMBL/GenBank/DDBJ whole genome shotgun (WGS) entry which is preliminary data.</text>
</comment>
<organism evidence="11 12">
    <name type="scientific">Heliornis fulica</name>
    <name type="common">sungrebe</name>
    <dbReference type="NCBI Taxonomy" id="54369"/>
    <lineage>
        <taxon>Eukaryota</taxon>
        <taxon>Metazoa</taxon>
        <taxon>Chordata</taxon>
        <taxon>Craniata</taxon>
        <taxon>Vertebrata</taxon>
        <taxon>Euteleostomi</taxon>
        <taxon>Archelosauria</taxon>
        <taxon>Archosauria</taxon>
        <taxon>Dinosauria</taxon>
        <taxon>Saurischia</taxon>
        <taxon>Theropoda</taxon>
        <taxon>Coelurosauria</taxon>
        <taxon>Aves</taxon>
        <taxon>Neognathae</taxon>
        <taxon>Neoaves</taxon>
        <taxon>Gruiformes</taxon>
        <taxon>Heliornithidae</taxon>
        <taxon>Heliornis</taxon>
    </lineage>
</organism>
<evidence type="ECO:0000256" key="7">
    <source>
        <dbReference type="ARBA" id="ARBA00022989"/>
    </source>
</evidence>
<dbReference type="GO" id="GO:0045277">
    <property type="term" value="C:respiratory chain complex IV"/>
    <property type="evidence" value="ECO:0007669"/>
    <property type="project" value="InterPro"/>
</dbReference>
<evidence type="ECO:0000313" key="11">
    <source>
        <dbReference type="EMBL" id="NXP50986.1"/>
    </source>
</evidence>
<keyword evidence="5" id="KW-0999">Mitochondrion inner membrane</keyword>
<dbReference type="AlphaFoldDB" id="A0A7L2AVA9"/>
<dbReference type="InterPro" id="IPR003205">
    <property type="entry name" value="Cyt_c_oxidase_su8"/>
</dbReference>
<dbReference type="GO" id="GO:0005743">
    <property type="term" value="C:mitochondrial inner membrane"/>
    <property type="evidence" value="ECO:0007669"/>
    <property type="project" value="UniProtKB-SubCell"/>
</dbReference>
<evidence type="ECO:0000256" key="8">
    <source>
        <dbReference type="ARBA" id="ARBA00023128"/>
    </source>
</evidence>
<comment type="subcellular location">
    <subcellularLocation>
        <location evidence="1">Mitochondrion inner membrane</location>
        <topology evidence="1">Single-pass membrane protein</topology>
    </subcellularLocation>
</comment>
<dbReference type="InterPro" id="IPR036548">
    <property type="entry name" value="Cyt_c_oxidase_su8_sf"/>
</dbReference>
<feature type="non-terminal residue" evidence="11">
    <location>
        <position position="66"/>
    </location>
</feature>
<dbReference type="SUPFAM" id="SSF81431">
    <property type="entry name" value="Mitochondrial cytochrome c oxidase subunit VIIIb (aka IX)"/>
    <property type="match status" value="1"/>
</dbReference>
<gene>
    <name evidence="11" type="primary">Cox8a</name>
    <name evidence="11" type="ORF">HELFUL_R10054</name>
</gene>
<feature type="transmembrane region" description="Helical" evidence="10">
    <location>
        <begin position="36"/>
        <end position="58"/>
    </location>
</feature>
<dbReference type="EMBL" id="VXBZ01007554">
    <property type="protein sequence ID" value="NXP50986.1"/>
    <property type="molecule type" value="Genomic_DNA"/>
</dbReference>
<keyword evidence="9 10" id="KW-0472">Membrane</keyword>
<evidence type="ECO:0000313" key="12">
    <source>
        <dbReference type="Proteomes" id="UP000590868"/>
    </source>
</evidence>